<accession>A0ACB8G4I6</accession>
<reference evidence="1" key="1">
    <citation type="submission" date="2021-08" db="EMBL/GenBank/DDBJ databases">
        <title>The first chromosome-level gecko genome reveals the dynamic sex chromosomes of Neotropical dwarf geckos (Sphaerodactylidae: Sphaerodactylus).</title>
        <authorList>
            <person name="Pinto B.J."/>
            <person name="Keating S.E."/>
            <person name="Gamble T."/>
        </authorList>
    </citation>
    <scope>NUCLEOTIDE SEQUENCE</scope>
    <source>
        <strain evidence="1">TG3544</strain>
    </source>
</reference>
<evidence type="ECO:0000313" key="2">
    <source>
        <dbReference type="Proteomes" id="UP000827872"/>
    </source>
</evidence>
<proteinExistence type="predicted"/>
<dbReference type="Proteomes" id="UP000827872">
    <property type="component" value="Linkage Group LG02"/>
</dbReference>
<name>A0ACB8G4I6_9SAUR</name>
<keyword evidence="2" id="KW-1185">Reference proteome</keyword>
<evidence type="ECO:0000313" key="1">
    <source>
        <dbReference type="EMBL" id="KAH8014466.1"/>
    </source>
</evidence>
<organism evidence="1 2">
    <name type="scientific">Sphaerodactylus townsendi</name>
    <dbReference type="NCBI Taxonomy" id="933632"/>
    <lineage>
        <taxon>Eukaryota</taxon>
        <taxon>Metazoa</taxon>
        <taxon>Chordata</taxon>
        <taxon>Craniata</taxon>
        <taxon>Vertebrata</taxon>
        <taxon>Euteleostomi</taxon>
        <taxon>Lepidosauria</taxon>
        <taxon>Squamata</taxon>
        <taxon>Bifurcata</taxon>
        <taxon>Gekkota</taxon>
        <taxon>Sphaerodactylidae</taxon>
        <taxon>Sphaerodactylus</taxon>
    </lineage>
</organism>
<protein>
    <submittedName>
        <fullName evidence="1">Regulator of microtubule dynamics protein 3</fullName>
    </submittedName>
</protein>
<dbReference type="EMBL" id="CM037615">
    <property type="protein sequence ID" value="KAH8014466.1"/>
    <property type="molecule type" value="Genomic_DNA"/>
</dbReference>
<comment type="caution">
    <text evidence="1">The sequence shown here is derived from an EMBL/GenBank/DDBJ whole genome shotgun (WGS) entry which is preliminary data.</text>
</comment>
<gene>
    <name evidence="1" type="primary">RMDN3</name>
    <name evidence="1" type="ORF">K3G42_029332</name>
</gene>
<sequence>MQKRYAVLCGQCSEHESIQNRIQAGHVFKKHVDQAIALKPDDPKSFYLLGRWCYQVSHLGWLERKTASAFYEEPPTATVQDALQNFLKAENLSAGFSKAGRVYIAKCYSELGNNSAAAHWLTLASELPVLTKEDAESNKEIEEMLASSEA</sequence>